<dbReference type="AlphaFoldDB" id="A0AAN5AL20"/>
<gene>
    <name evidence="1" type="ORF">PEDI_39820</name>
</gene>
<keyword evidence="2" id="KW-1185">Reference proteome</keyword>
<accession>A0AAN5AL20</accession>
<sequence length="138" mass="15560">MLLRPFCLGASAPKTPKINKTEALHVHAHNSLPFSIVIVFMIKKICRRSVSRRERTLSGFWVLDWSLRPVGCGKPRGDYNRVHGTKNSNTGRSMLLRPFCLGASAPKTPKINKTEAFHLHTHNSLPFSIVIVFMIKNL</sequence>
<comment type="caution">
    <text evidence="1">The sequence shown here is derived from an EMBL/GenBank/DDBJ whole genome shotgun (WGS) entry which is preliminary data.</text>
</comment>
<reference evidence="1 2" key="1">
    <citation type="submission" date="2021-12" db="EMBL/GenBank/DDBJ databases">
        <title>Genome sequencing of bacteria with rrn-lacking chromosome and rrn-plasmid.</title>
        <authorList>
            <person name="Anda M."/>
            <person name="Iwasaki W."/>
        </authorList>
    </citation>
    <scope>NUCLEOTIDE SEQUENCE [LARGE SCALE GENOMIC DNA]</scope>
    <source>
        <strain evidence="1 2">NBRC 15940</strain>
    </source>
</reference>
<name>A0AAN5AL20_9BACT</name>
<evidence type="ECO:0000313" key="2">
    <source>
        <dbReference type="Proteomes" id="UP001310022"/>
    </source>
</evidence>
<proteinExistence type="predicted"/>
<protein>
    <submittedName>
        <fullName evidence="1">Uncharacterized protein</fullName>
    </submittedName>
</protein>
<dbReference type="Proteomes" id="UP001310022">
    <property type="component" value="Unassembled WGS sequence"/>
</dbReference>
<dbReference type="EMBL" id="BQKE01000003">
    <property type="protein sequence ID" value="GJM63430.1"/>
    <property type="molecule type" value="Genomic_DNA"/>
</dbReference>
<organism evidence="1 2">
    <name type="scientific">Persicobacter diffluens</name>
    <dbReference type="NCBI Taxonomy" id="981"/>
    <lineage>
        <taxon>Bacteria</taxon>
        <taxon>Pseudomonadati</taxon>
        <taxon>Bacteroidota</taxon>
        <taxon>Cytophagia</taxon>
        <taxon>Cytophagales</taxon>
        <taxon>Persicobacteraceae</taxon>
        <taxon>Persicobacter</taxon>
    </lineage>
</organism>
<evidence type="ECO:0000313" key="1">
    <source>
        <dbReference type="EMBL" id="GJM63430.1"/>
    </source>
</evidence>